<dbReference type="SUPFAM" id="SSF55277">
    <property type="entry name" value="GYF domain"/>
    <property type="match status" value="1"/>
</dbReference>
<dbReference type="CDD" id="cd00072">
    <property type="entry name" value="GYF"/>
    <property type="match status" value="1"/>
</dbReference>
<dbReference type="InterPro" id="IPR035445">
    <property type="entry name" value="GYF-like_dom_sf"/>
</dbReference>
<dbReference type="AlphaFoldDB" id="A0A8S1H0U4"/>
<dbReference type="InterPro" id="IPR003169">
    <property type="entry name" value="GYF"/>
</dbReference>
<proteinExistence type="predicted"/>
<dbReference type="SMART" id="SM00444">
    <property type="entry name" value="GYF"/>
    <property type="match status" value="1"/>
</dbReference>
<feature type="domain" description="GYF" evidence="2">
    <location>
        <begin position="20"/>
        <end position="68"/>
    </location>
</feature>
<protein>
    <recommendedName>
        <fullName evidence="2">GYF domain-containing protein</fullName>
    </recommendedName>
</protein>
<dbReference type="OrthoDB" id="48509at2759"/>
<sequence length="236" mass="26279">MMTKPNGTMNGNNASSGTPETRWFYFGPDNECYGPYTGKDMAMWTQSGYFNDSLPIRTENEERYHTLGEWMRACGGKTPFAIPVYTMEHLMQQLSQMRTTTGPPMMLVPPGLAPPYPPPVRFPQYMPGLPQMMPPLHPNASAHPMHSQPPSEPIDAGSVAHTPDSEQDIHSHQQPMSGMQKHVYVMAEGPSVRHWGTETDLKTTRDVSSQTNPIIIPSKDAARFLSELIGQTVHVT</sequence>
<reference evidence="3" key="1">
    <citation type="submission" date="2020-10" db="EMBL/GenBank/DDBJ databases">
        <authorList>
            <person name="Kikuchi T."/>
        </authorList>
    </citation>
    <scope>NUCLEOTIDE SEQUENCE</scope>
    <source>
        <strain evidence="3">NKZ352</strain>
    </source>
</reference>
<evidence type="ECO:0000259" key="2">
    <source>
        <dbReference type="PROSITE" id="PS50829"/>
    </source>
</evidence>
<evidence type="ECO:0000313" key="3">
    <source>
        <dbReference type="EMBL" id="CAD6186950.1"/>
    </source>
</evidence>
<dbReference type="Proteomes" id="UP000835052">
    <property type="component" value="Unassembled WGS sequence"/>
</dbReference>
<gene>
    <name evidence="3" type="ORF">CAUJ_LOCUS2869</name>
</gene>
<dbReference type="EMBL" id="CAJGYM010000005">
    <property type="protein sequence ID" value="CAD6186950.1"/>
    <property type="molecule type" value="Genomic_DNA"/>
</dbReference>
<dbReference type="Gene3D" id="3.30.1490.40">
    <property type="match status" value="1"/>
</dbReference>
<comment type="caution">
    <text evidence="3">The sequence shown here is derived from an EMBL/GenBank/DDBJ whole genome shotgun (WGS) entry which is preliminary data.</text>
</comment>
<organism evidence="3 4">
    <name type="scientific">Caenorhabditis auriculariae</name>
    <dbReference type="NCBI Taxonomy" id="2777116"/>
    <lineage>
        <taxon>Eukaryota</taxon>
        <taxon>Metazoa</taxon>
        <taxon>Ecdysozoa</taxon>
        <taxon>Nematoda</taxon>
        <taxon>Chromadorea</taxon>
        <taxon>Rhabditida</taxon>
        <taxon>Rhabditina</taxon>
        <taxon>Rhabditomorpha</taxon>
        <taxon>Rhabditoidea</taxon>
        <taxon>Rhabditidae</taxon>
        <taxon>Peloderinae</taxon>
        <taxon>Caenorhabditis</taxon>
    </lineage>
</organism>
<dbReference type="Pfam" id="PF02213">
    <property type="entry name" value="GYF"/>
    <property type="match status" value="1"/>
</dbReference>
<dbReference type="PROSITE" id="PS50829">
    <property type="entry name" value="GYF"/>
    <property type="match status" value="1"/>
</dbReference>
<feature type="region of interest" description="Disordered" evidence="1">
    <location>
        <begin position="134"/>
        <end position="172"/>
    </location>
</feature>
<evidence type="ECO:0000256" key="1">
    <source>
        <dbReference type="SAM" id="MobiDB-lite"/>
    </source>
</evidence>
<evidence type="ECO:0000313" key="4">
    <source>
        <dbReference type="Proteomes" id="UP000835052"/>
    </source>
</evidence>
<keyword evidence="4" id="KW-1185">Reference proteome</keyword>
<accession>A0A8S1H0U4</accession>
<name>A0A8S1H0U4_9PELO</name>